<keyword evidence="7" id="KW-0732">Signal</keyword>
<dbReference type="Gene3D" id="1.10.760.10">
    <property type="entry name" value="Cytochrome c-like domain"/>
    <property type="match status" value="1"/>
</dbReference>
<dbReference type="SUPFAM" id="SSF46626">
    <property type="entry name" value="Cytochrome c"/>
    <property type="match status" value="1"/>
</dbReference>
<reference evidence="9 10" key="1">
    <citation type="submission" date="2013-09" db="EMBL/GenBank/DDBJ databases">
        <title>High correlation between genotypes and phenotypes of environmental bacteria Comamonas testosteroni strains.</title>
        <authorList>
            <person name="Liu L."/>
            <person name="Zhu W."/>
            <person name="Xia X."/>
            <person name="Xu B."/>
            <person name="Luo M."/>
            <person name="Wang G."/>
        </authorList>
    </citation>
    <scope>NUCLEOTIDE SEQUENCE [LARGE SCALE GENOMIC DNA]</scope>
    <source>
        <strain evidence="9 10">JL14</strain>
    </source>
</reference>
<dbReference type="PRINTS" id="PR00604">
    <property type="entry name" value="CYTCHRMECIAB"/>
</dbReference>
<evidence type="ECO:0000256" key="1">
    <source>
        <dbReference type="ARBA" id="ARBA00022448"/>
    </source>
</evidence>
<keyword evidence="1" id="KW-0813">Transport</keyword>
<sequence length="132" mass="14646">MNTERWLLLGMLSFAATVHAAPDKLPGEQIYARCAACHALAYDRVGPHHCGLLGRRAGTVPGFAYSDAMKNSGFIWDEKTLDRFLTQPMKMLPGTTMTYAGIPDPKERSDLIAYLKQANDSRECHSLRALPH</sequence>
<accession>A0A0E3BD49</accession>
<feature type="domain" description="Cytochrome c" evidence="8">
    <location>
        <begin position="22"/>
        <end position="119"/>
    </location>
</feature>
<dbReference type="InterPro" id="IPR002327">
    <property type="entry name" value="Cyt_c_1A/1B"/>
</dbReference>
<evidence type="ECO:0000256" key="3">
    <source>
        <dbReference type="ARBA" id="ARBA00022723"/>
    </source>
</evidence>
<evidence type="ECO:0000256" key="7">
    <source>
        <dbReference type="SAM" id="SignalP"/>
    </source>
</evidence>
<dbReference type="InterPro" id="IPR036909">
    <property type="entry name" value="Cyt_c-like_dom_sf"/>
</dbReference>
<dbReference type="Proteomes" id="UP000029567">
    <property type="component" value="Unassembled WGS sequence"/>
</dbReference>
<dbReference type="RefSeq" id="WP_034383582.1">
    <property type="nucleotide sequence ID" value="NZ_AWTN01000148.1"/>
</dbReference>
<dbReference type="PROSITE" id="PS51007">
    <property type="entry name" value="CYTC"/>
    <property type="match status" value="1"/>
</dbReference>
<proteinExistence type="predicted"/>
<dbReference type="EMBL" id="AWTN01000148">
    <property type="protein sequence ID" value="KGG82873.1"/>
    <property type="molecule type" value="Genomic_DNA"/>
</dbReference>
<keyword evidence="5 6" id="KW-0408">Iron</keyword>
<gene>
    <name evidence="9" type="ORF">P245_25825</name>
</gene>
<dbReference type="AlphaFoldDB" id="A0A0E3BD49"/>
<protein>
    <submittedName>
        <fullName evidence="9">Cytochrome C</fullName>
    </submittedName>
</protein>
<dbReference type="Pfam" id="PF00034">
    <property type="entry name" value="Cytochrom_C"/>
    <property type="match status" value="1"/>
</dbReference>
<keyword evidence="2 6" id="KW-0349">Heme</keyword>
<evidence type="ECO:0000259" key="8">
    <source>
        <dbReference type="PROSITE" id="PS51007"/>
    </source>
</evidence>
<evidence type="ECO:0000256" key="2">
    <source>
        <dbReference type="ARBA" id="ARBA00022617"/>
    </source>
</evidence>
<dbReference type="GO" id="GO:0009055">
    <property type="term" value="F:electron transfer activity"/>
    <property type="evidence" value="ECO:0007669"/>
    <property type="project" value="InterPro"/>
</dbReference>
<dbReference type="InterPro" id="IPR009056">
    <property type="entry name" value="Cyt_c-like_dom"/>
</dbReference>
<dbReference type="PANTHER" id="PTHR11961">
    <property type="entry name" value="CYTOCHROME C"/>
    <property type="match status" value="1"/>
</dbReference>
<evidence type="ECO:0000313" key="10">
    <source>
        <dbReference type="Proteomes" id="UP000029567"/>
    </source>
</evidence>
<dbReference type="GO" id="GO:0046872">
    <property type="term" value="F:metal ion binding"/>
    <property type="evidence" value="ECO:0007669"/>
    <property type="project" value="UniProtKB-KW"/>
</dbReference>
<keyword evidence="4" id="KW-0249">Electron transport</keyword>
<organism evidence="9 10">
    <name type="scientific">Comamonas thiooxydans</name>
    <dbReference type="NCBI Taxonomy" id="363952"/>
    <lineage>
        <taxon>Bacteria</taxon>
        <taxon>Pseudomonadati</taxon>
        <taxon>Pseudomonadota</taxon>
        <taxon>Betaproteobacteria</taxon>
        <taxon>Burkholderiales</taxon>
        <taxon>Comamonadaceae</taxon>
        <taxon>Comamonas</taxon>
    </lineage>
</organism>
<keyword evidence="3 6" id="KW-0479">Metal-binding</keyword>
<name>A0A0E3BD49_9BURK</name>
<comment type="caution">
    <text evidence="9">The sequence shown here is derived from an EMBL/GenBank/DDBJ whole genome shotgun (WGS) entry which is preliminary data.</text>
</comment>
<feature type="signal peptide" evidence="7">
    <location>
        <begin position="1"/>
        <end position="20"/>
    </location>
</feature>
<feature type="chain" id="PRO_5002409030" evidence="7">
    <location>
        <begin position="21"/>
        <end position="132"/>
    </location>
</feature>
<evidence type="ECO:0000256" key="5">
    <source>
        <dbReference type="ARBA" id="ARBA00023004"/>
    </source>
</evidence>
<dbReference type="GO" id="GO:0020037">
    <property type="term" value="F:heme binding"/>
    <property type="evidence" value="ECO:0007669"/>
    <property type="project" value="InterPro"/>
</dbReference>
<evidence type="ECO:0000256" key="4">
    <source>
        <dbReference type="ARBA" id="ARBA00022982"/>
    </source>
</evidence>
<evidence type="ECO:0000313" key="9">
    <source>
        <dbReference type="EMBL" id="KGG82873.1"/>
    </source>
</evidence>
<evidence type="ECO:0000256" key="6">
    <source>
        <dbReference type="PROSITE-ProRule" id="PRU00433"/>
    </source>
</evidence>